<dbReference type="STRING" id="589865.DaAHT2_1337"/>
<name>D6Z3A7_DESAT</name>
<dbReference type="GO" id="GO:0046524">
    <property type="term" value="F:sucrose-phosphate synthase activity"/>
    <property type="evidence" value="ECO:0007669"/>
    <property type="project" value="UniProtKB-EC"/>
</dbReference>
<dbReference type="InterPro" id="IPR023214">
    <property type="entry name" value="HAD_sf"/>
</dbReference>
<comment type="similarity">
    <text evidence="1">Belongs to the glycosyltransferase 1 family.</text>
</comment>
<keyword evidence="9" id="KW-0378">Hydrolase</keyword>
<evidence type="ECO:0000259" key="6">
    <source>
        <dbReference type="Pfam" id="PF00534"/>
    </source>
</evidence>
<dbReference type="OrthoDB" id="7847955at2"/>
<dbReference type="NCBIfam" id="TIGR02472">
    <property type="entry name" value="sucr_P_syn_N"/>
    <property type="match status" value="1"/>
</dbReference>
<evidence type="ECO:0000313" key="10">
    <source>
        <dbReference type="Proteomes" id="UP000001508"/>
    </source>
</evidence>
<sequence>MGKGKDRNLKDLYVQMFSIHGLVRGEALELGRDADTGGQVKYVLELARALGRRPEVERVELVTRLISDKAVSKDYAQPVEPLSPEARIVRIQCGGRKYVRKELLWPHLDEMVDKTVKYLKKQGRIPDVFHGHYADGGYVARELAAFFGVPFVFTGHSMGAHKKGKLMADGLSEEEVNRRYHIDQRIRVEERIIRDAEQIVVSTRHEIERQYSLYENFAAGHFNVVPPGIDIDTFYPYYQNQFEHNVDEELARQTRVVLLAELERFWGSTHKPFILALCRPDQRKNISGLIKAYGEDKDLQAIANLAIFAGIRKDIASMEENERHVLTEMLLLMDNYDLYGKLAIPKKHDFTLEVPELYRLCADSRGVFVNPALVEPFGLTLVEAASCGVPIVATEDGGPADIIANCDNGILVDPTDSGRIAAACKAILVDRELWDKYSRNGIIGVRNHYSWESHCASTIEVYARAQAAVPKPDPATEQKPRAIGKRLAGVDRLLITDIDNTLVGDEEAMRELLELLDKHRDQVAWGVATGRSLEVTLDVLAKHRIPVPDIIIAAVGTEIYYGPDFGRDNGWQQHLRYQWKPAAIRKALAGLVFLKLQEDSDQHPFKVSYFMDDAEDNLARVHFALQERKLHYTLEFSHGSFLDILPYRAGKGKALRYLSYKWNIPLNRIMICGDSGSDAQMLRGDTCGVVVGNYSRELEPLRGQRKLFFSKQEYAAGIMDGIRHYKFLNSGSRQVTKD</sequence>
<evidence type="ECO:0000256" key="2">
    <source>
        <dbReference type="ARBA" id="ARBA00012536"/>
    </source>
</evidence>
<dbReference type="HOGENOM" id="CLU_009583_24_0_7"/>
<dbReference type="GO" id="GO:0016791">
    <property type="term" value="F:phosphatase activity"/>
    <property type="evidence" value="ECO:0007669"/>
    <property type="project" value="UniProtKB-ARBA"/>
</dbReference>
<keyword evidence="4 9" id="KW-0808">Transferase</keyword>
<dbReference type="RefSeq" id="WP_013163560.1">
    <property type="nucleotide sequence ID" value="NC_014216.1"/>
</dbReference>
<dbReference type="InterPro" id="IPR006380">
    <property type="entry name" value="SPP-like_dom"/>
</dbReference>
<dbReference type="eggNOG" id="COG0438">
    <property type="taxonomic scope" value="Bacteria"/>
</dbReference>
<evidence type="ECO:0000256" key="1">
    <source>
        <dbReference type="ARBA" id="ARBA00006530"/>
    </source>
</evidence>
<dbReference type="InterPro" id="IPR012822">
    <property type="entry name" value="SucroseP_synth_GlycoTrfase_dom"/>
</dbReference>
<organism evidence="9 10">
    <name type="scientific">Desulfurivibrio alkaliphilus (strain DSM 19089 / UNIQEM U267 / AHT2)</name>
    <dbReference type="NCBI Taxonomy" id="589865"/>
    <lineage>
        <taxon>Bacteria</taxon>
        <taxon>Pseudomonadati</taxon>
        <taxon>Thermodesulfobacteriota</taxon>
        <taxon>Desulfobulbia</taxon>
        <taxon>Desulfobulbales</taxon>
        <taxon>Desulfobulbaceae</taxon>
        <taxon>Desulfurivibrio</taxon>
    </lineage>
</organism>
<dbReference type="PANTHER" id="PTHR46039">
    <property type="entry name" value="SUCROSE-PHOSPHATE SYNTHASE 3-RELATED"/>
    <property type="match status" value="1"/>
</dbReference>
<gene>
    <name evidence="9" type="ordered locus">DaAHT2_1337</name>
</gene>
<accession>D6Z3A7</accession>
<dbReference type="Gene3D" id="3.40.50.2000">
    <property type="entry name" value="Glycogen Phosphorylase B"/>
    <property type="match status" value="2"/>
</dbReference>
<dbReference type="NCBIfam" id="TIGR01484">
    <property type="entry name" value="HAD-SF-IIB"/>
    <property type="match status" value="1"/>
</dbReference>
<keyword evidence="3 9" id="KW-0328">Glycosyltransferase</keyword>
<evidence type="ECO:0000256" key="4">
    <source>
        <dbReference type="ARBA" id="ARBA00022679"/>
    </source>
</evidence>
<dbReference type="eggNOG" id="COG0561">
    <property type="taxonomic scope" value="Bacteria"/>
</dbReference>
<keyword evidence="10" id="KW-1185">Reference proteome</keyword>
<dbReference type="InterPro" id="IPR000368">
    <property type="entry name" value="Sucrose_synth_GT-B1"/>
</dbReference>
<dbReference type="Gene3D" id="3.90.1070.10">
    <property type="match status" value="1"/>
</dbReference>
<dbReference type="InterPro" id="IPR044161">
    <property type="entry name" value="SPS"/>
</dbReference>
<evidence type="ECO:0000256" key="5">
    <source>
        <dbReference type="ARBA" id="ARBA00047471"/>
    </source>
</evidence>
<dbReference type="Proteomes" id="UP000001508">
    <property type="component" value="Chromosome"/>
</dbReference>
<proteinExistence type="inferred from homology"/>
<reference evidence="10" key="1">
    <citation type="submission" date="2010-02" db="EMBL/GenBank/DDBJ databases">
        <title>Complete sequence of Desulfurivibrio alkaliphilus AHT2.</title>
        <authorList>
            <consortium name="US DOE Joint Genome Institute"/>
            <person name="Pitluck S."/>
            <person name="Chertkov O."/>
            <person name="Detter J.C."/>
            <person name="Han C."/>
            <person name="Tapia R."/>
            <person name="Larimer F."/>
            <person name="Land M."/>
            <person name="Hauser L."/>
            <person name="Kyrpides N."/>
            <person name="Mikhailova N."/>
            <person name="Sorokin D.Y."/>
            <person name="Muyzer G."/>
            <person name="Woyke T."/>
        </authorList>
    </citation>
    <scope>NUCLEOTIDE SEQUENCE [LARGE SCALE GENOMIC DNA]</scope>
    <source>
        <strain evidence="10">DSM 19089 / UNIQEM U267 / AHT2</strain>
    </source>
</reference>
<dbReference type="Pfam" id="PF05116">
    <property type="entry name" value="S6PP"/>
    <property type="match status" value="1"/>
</dbReference>
<dbReference type="SUPFAM" id="SSF56784">
    <property type="entry name" value="HAD-like"/>
    <property type="match status" value="1"/>
</dbReference>
<dbReference type="NCBIfam" id="TIGR02471">
    <property type="entry name" value="sucr_syn_bact_C"/>
    <property type="match status" value="1"/>
</dbReference>
<dbReference type="Pfam" id="PF00534">
    <property type="entry name" value="Glycos_transf_1"/>
    <property type="match status" value="1"/>
</dbReference>
<feature type="domain" description="Sucrose phosphatase-like" evidence="8">
    <location>
        <begin position="491"/>
        <end position="726"/>
    </location>
</feature>
<dbReference type="KEGG" id="dak:DaAHT2_1337"/>
<dbReference type="InterPro" id="IPR036412">
    <property type="entry name" value="HAD-like_sf"/>
</dbReference>
<comment type="catalytic activity">
    <reaction evidence="5">
        <text>beta-D-fructose 6-phosphate + UDP-alpha-D-glucose = sucrose 6(F)-phosphate + UDP + H(+)</text>
        <dbReference type="Rhea" id="RHEA:22172"/>
        <dbReference type="ChEBI" id="CHEBI:15378"/>
        <dbReference type="ChEBI" id="CHEBI:57634"/>
        <dbReference type="ChEBI" id="CHEBI:57723"/>
        <dbReference type="ChEBI" id="CHEBI:58223"/>
        <dbReference type="ChEBI" id="CHEBI:58885"/>
        <dbReference type="EC" id="2.4.1.14"/>
    </reaction>
</comment>
<dbReference type="InterPro" id="IPR012821">
    <property type="entry name" value="Sucrose_P_synth_Pase-like_dom"/>
</dbReference>
<dbReference type="CAZy" id="GT4">
    <property type="family name" value="Glycosyltransferase Family 4"/>
</dbReference>
<dbReference type="SFLD" id="SFLDG01140">
    <property type="entry name" value="C2.B:_Phosphomannomutase_and_P"/>
    <property type="match status" value="1"/>
</dbReference>
<dbReference type="SUPFAM" id="SSF53756">
    <property type="entry name" value="UDP-Glycosyltransferase/glycogen phosphorylase"/>
    <property type="match status" value="1"/>
</dbReference>
<dbReference type="Gene3D" id="3.40.50.1000">
    <property type="entry name" value="HAD superfamily/HAD-like"/>
    <property type="match status" value="1"/>
</dbReference>
<dbReference type="AlphaFoldDB" id="D6Z3A7"/>
<dbReference type="InterPro" id="IPR001296">
    <property type="entry name" value="Glyco_trans_1"/>
</dbReference>
<evidence type="ECO:0000259" key="8">
    <source>
        <dbReference type="Pfam" id="PF05116"/>
    </source>
</evidence>
<evidence type="ECO:0000256" key="3">
    <source>
        <dbReference type="ARBA" id="ARBA00022676"/>
    </source>
</evidence>
<dbReference type="SFLD" id="SFLDG01141">
    <property type="entry name" value="C2.B.1:_Sucrose_Phosphatase_Li"/>
    <property type="match status" value="1"/>
</dbReference>
<dbReference type="SFLD" id="SFLDS00003">
    <property type="entry name" value="Haloacid_Dehalogenase"/>
    <property type="match status" value="1"/>
</dbReference>
<feature type="domain" description="Sucrose synthase first GT-B" evidence="7">
    <location>
        <begin position="14"/>
        <end position="230"/>
    </location>
</feature>
<dbReference type="InParanoid" id="D6Z3A7"/>
<protein>
    <recommendedName>
        <fullName evidence="2">sucrose-phosphate synthase</fullName>
        <ecNumber evidence="2">2.4.1.14</ecNumber>
    </recommendedName>
</protein>
<feature type="domain" description="Glycosyl transferase family 1" evidence="6">
    <location>
        <begin position="270"/>
        <end position="441"/>
    </location>
</feature>
<dbReference type="PANTHER" id="PTHR46039:SF5">
    <property type="entry name" value="SUCROSE-PHOSPHATE SYNTHASE 3-RELATED"/>
    <property type="match status" value="1"/>
</dbReference>
<evidence type="ECO:0000313" key="9">
    <source>
        <dbReference type="EMBL" id="ADH86032.1"/>
    </source>
</evidence>
<dbReference type="InterPro" id="IPR006379">
    <property type="entry name" value="HAD-SF_hydro_IIB"/>
</dbReference>
<dbReference type="EC" id="2.4.1.14" evidence="2"/>
<dbReference type="Pfam" id="PF00862">
    <property type="entry name" value="GT-B_Sucrose_synth"/>
    <property type="match status" value="1"/>
</dbReference>
<evidence type="ECO:0000259" key="7">
    <source>
        <dbReference type="Pfam" id="PF00862"/>
    </source>
</evidence>
<dbReference type="EMBL" id="CP001940">
    <property type="protein sequence ID" value="ADH86032.1"/>
    <property type="molecule type" value="Genomic_DNA"/>
</dbReference>